<organism evidence="1 2">
    <name type="scientific">Candidatus Phosphoribacter hodrii</name>
    <dbReference type="NCBI Taxonomy" id="2953743"/>
    <lineage>
        <taxon>Bacteria</taxon>
        <taxon>Bacillati</taxon>
        <taxon>Actinomycetota</taxon>
        <taxon>Actinomycetes</taxon>
        <taxon>Micrococcales</taxon>
        <taxon>Dermatophilaceae</taxon>
        <taxon>Candidatus Phosphoribacter</taxon>
    </lineage>
</organism>
<protein>
    <submittedName>
        <fullName evidence="1">Uncharacterized protein</fullName>
    </submittedName>
</protein>
<comment type="caution">
    <text evidence="1">The sequence shown here is derived from an EMBL/GenBank/DDBJ whole genome shotgun (WGS) entry which is preliminary data.</text>
</comment>
<evidence type="ECO:0000313" key="1">
    <source>
        <dbReference type="EMBL" id="MBK7274923.1"/>
    </source>
</evidence>
<accession>A0A935IYD6</accession>
<reference evidence="1 2" key="1">
    <citation type="submission" date="2020-10" db="EMBL/GenBank/DDBJ databases">
        <title>Connecting structure to function with the recovery of over 1000 high-quality activated sludge metagenome-assembled genomes encoding full-length rRNA genes using long-read sequencing.</title>
        <authorList>
            <person name="Singleton C.M."/>
            <person name="Petriglieri F."/>
            <person name="Kristensen J.M."/>
            <person name="Kirkegaard R.H."/>
            <person name="Michaelsen T.Y."/>
            <person name="Andersen M.H."/>
            <person name="Karst S.M."/>
            <person name="Dueholm M.S."/>
            <person name="Nielsen P.H."/>
            <person name="Albertsen M."/>
        </authorList>
    </citation>
    <scope>NUCLEOTIDE SEQUENCE [LARGE SCALE GENOMIC DNA]</scope>
    <source>
        <strain evidence="1">Ega_18-Q3-R5-49_MAXAC.001</strain>
    </source>
</reference>
<gene>
    <name evidence="1" type="ORF">IPI13_17900</name>
</gene>
<dbReference type="Proteomes" id="UP000726105">
    <property type="component" value="Unassembled WGS sequence"/>
</dbReference>
<dbReference type="EMBL" id="JADJIB010000018">
    <property type="protein sequence ID" value="MBK7274923.1"/>
    <property type="molecule type" value="Genomic_DNA"/>
</dbReference>
<feature type="non-terminal residue" evidence="1">
    <location>
        <position position="46"/>
    </location>
</feature>
<proteinExistence type="predicted"/>
<dbReference type="AlphaFoldDB" id="A0A935IYD6"/>
<sequence>MPDPTPEHLASLARVLDPANIKSRGYLAITPHEAAKALYAAVRTDP</sequence>
<evidence type="ECO:0000313" key="2">
    <source>
        <dbReference type="Proteomes" id="UP000726105"/>
    </source>
</evidence>
<name>A0A935IYD6_9MICO</name>